<evidence type="ECO:0008006" key="3">
    <source>
        <dbReference type="Google" id="ProtNLM"/>
    </source>
</evidence>
<dbReference type="InterPro" id="IPR025683">
    <property type="entry name" value="Protein_beta"/>
</dbReference>
<dbReference type="Proteomes" id="UP001500483">
    <property type="component" value="Unassembled WGS sequence"/>
</dbReference>
<keyword evidence="2" id="KW-1185">Reference proteome</keyword>
<organism evidence="1 2">
    <name type="scientific">Saccharopolyspora gregorii</name>
    <dbReference type="NCBI Taxonomy" id="33914"/>
    <lineage>
        <taxon>Bacteria</taxon>
        <taxon>Bacillati</taxon>
        <taxon>Actinomycetota</taxon>
        <taxon>Actinomycetes</taxon>
        <taxon>Pseudonocardiales</taxon>
        <taxon>Pseudonocardiaceae</taxon>
        <taxon>Saccharopolyspora</taxon>
    </lineage>
</organism>
<reference evidence="2" key="1">
    <citation type="journal article" date="2019" name="Int. J. Syst. Evol. Microbiol.">
        <title>The Global Catalogue of Microorganisms (GCM) 10K type strain sequencing project: providing services to taxonomists for standard genome sequencing and annotation.</title>
        <authorList>
            <consortium name="The Broad Institute Genomics Platform"/>
            <consortium name="The Broad Institute Genome Sequencing Center for Infectious Disease"/>
            <person name="Wu L."/>
            <person name="Ma J."/>
        </authorList>
    </citation>
    <scope>NUCLEOTIDE SEQUENCE [LARGE SCALE GENOMIC DNA]</scope>
    <source>
        <strain evidence="2">JCM 9687</strain>
    </source>
</reference>
<protein>
    <recommendedName>
        <fullName evidence="3">T4 beta protein</fullName>
    </recommendedName>
</protein>
<gene>
    <name evidence="1" type="ORF">GCM10020366_36850</name>
</gene>
<evidence type="ECO:0000313" key="1">
    <source>
        <dbReference type="EMBL" id="GAA3359717.1"/>
    </source>
</evidence>
<proteinExistence type="predicted"/>
<name>A0ABP6RR40_9PSEU</name>
<dbReference type="Pfam" id="PF14350">
    <property type="entry name" value="Beta_protein"/>
    <property type="match status" value="1"/>
</dbReference>
<accession>A0ABP6RR40</accession>
<comment type="caution">
    <text evidence="1">The sequence shown here is derived from an EMBL/GenBank/DDBJ whole genome shotgun (WGS) entry which is preliminary data.</text>
</comment>
<sequence>MSTSGGFGALVVLRAKQGEFAALHAVDERAHVERVQPLFEFIPNGSTPAGQLDGVEAVARRLHGLGRTIMVDAAEVTGEPGFGAGPVGALGELADRLAHPVDLFDEQVPVPFLPVVRGTATAAELPALGRLCQELGAGGALRIGTAAADREVVERLLDRLRVVPAELDLIVDLGYLPELPARLVDRAAAAVGAATGCGPFRSVSVLSGSIPRSLDRTSLWEQPRVEERLWRSLVEDGRPDLRLGDYGIAHPVIGEGHRSKHVALRYSCPDHWLYSRERQPVADGAAEAESGRARTIRSVCRNLVESDGYAGPEFSWGDREILDAAEGRGSGLGATSKPPALATSHHLAYLAAHAA</sequence>
<dbReference type="EMBL" id="BAAAYK010000038">
    <property type="protein sequence ID" value="GAA3359717.1"/>
    <property type="molecule type" value="Genomic_DNA"/>
</dbReference>
<dbReference type="RefSeq" id="WP_344928183.1">
    <property type="nucleotide sequence ID" value="NZ_BAAAYK010000038.1"/>
</dbReference>
<evidence type="ECO:0000313" key="2">
    <source>
        <dbReference type="Proteomes" id="UP001500483"/>
    </source>
</evidence>